<evidence type="ECO:0000313" key="4">
    <source>
        <dbReference type="EMBL" id="PKA69008.1"/>
    </source>
</evidence>
<dbReference type="PANTHER" id="PTHR33755">
    <property type="entry name" value="TOXIN PARE1-RELATED"/>
    <property type="match status" value="1"/>
</dbReference>
<evidence type="ECO:0000256" key="3">
    <source>
        <dbReference type="PIRNR" id="PIRNR029218"/>
    </source>
</evidence>
<dbReference type="InterPro" id="IPR007712">
    <property type="entry name" value="RelE/ParE_toxin"/>
</dbReference>
<dbReference type="Gene3D" id="3.30.2310.20">
    <property type="entry name" value="RelE-like"/>
    <property type="match status" value="1"/>
</dbReference>
<proteinExistence type="inferred from homology"/>
<reference evidence="4 5" key="1">
    <citation type="submission" date="2017-11" db="EMBL/GenBank/DDBJ databases">
        <title>Genome sequencing of a diverse group of Pseudomonas species.</title>
        <authorList>
            <person name="Loper J."/>
        </authorList>
    </citation>
    <scope>NUCLEOTIDE SEQUENCE [LARGE SCALE GENOMIC DNA]</scope>
    <source>
        <strain evidence="4 5">LMG 25716</strain>
    </source>
</reference>
<comment type="caution">
    <text evidence="4">The sequence shown here is derived from an EMBL/GenBank/DDBJ whole genome shotgun (WGS) entry which is preliminary data.</text>
</comment>
<sequence length="98" mass="11318">MHKAEYRLTPAAEGDLEAIWRYTAGQWGLEQANRYIDIITAAFTQLAERPKTAPACDDIGTGYRRCSVERHMIYFRITSYGIAIIRVLHDRMEAQRNL</sequence>
<name>A0ABX4PXN7_9PSED</name>
<keyword evidence="5" id="KW-1185">Reference proteome</keyword>
<evidence type="ECO:0000313" key="5">
    <source>
        <dbReference type="Proteomes" id="UP000232455"/>
    </source>
</evidence>
<dbReference type="Proteomes" id="UP000232455">
    <property type="component" value="Unassembled WGS sequence"/>
</dbReference>
<gene>
    <name evidence="4" type="ORF">ATI02_1822</name>
</gene>
<evidence type="ECO:0000256" key="1">
    <source>
        <dbReference type="ARBA" id="ARBA00006226"/>
    </source>
</evidence>
<dbReference type="PIRSF" id="PIRSF029218">
    <property type="entry name" value="ParE"/>
    <property type="match status" value="1"/>
</dbReference>
<organism evidence="4 5">
    <name type="scientific">Pseudomonas baetica</name>
    <dbReference type="NCBI Taxonomy" id="674054"/>
    <lineage>
        <taxon>Bacteria</taxon>
        <taxon>Pseudomonadati</taxon>
        <taxon>Pseudomonadota</taxon>
        <taxon>Gammaproteobacteria</taxon>
        <taxon>Pseudomonadales</taxon>
        <taxon>Pseudomonadaceae</taxon>
        <taxon>Pseudomonas</taxon>
    </lineage>
</organism>
<dbReference type="InterPro" id="IPR035093">
    <property type="entry name" value="RelE/ParE_toxin_dom_sf"/>
</dbReference>
<accession>A0ABX4PXN7</accession>
<evidence type="ECO:0000256" key="2">
    <source>
        <dbReference type="ARBA" id="ARBA00022649"/>
    </source>
</evidence>
<keyword evidence="2" id="KW-1277">Toxin-antitoxin system</keyword>
<dbReference type="EMBL" id="PHHE01000001">
    <property type="protein sequence ID" value="PKA69008.1"/>
    <property type="molecule type" value="Genomic_DNA"/>
</dbReference>
<protein>
    <recommendedName>
        <fullName evidence="3">Toxin</fullName>
    </recommendedName>
</protein>
<dbReference type="InterPro" id="IPR028344">
    <property type="entry name" value="ParE1/4"/>
</dbReference>
<dbReference type="InterPro" id="IPR051803">
    <property type="entry name" value="TA_system_RelE-like_toxin"/>
</dbReference>
<dbReference type="RefSeq" id="WP_095191864.1">
    <property type="nucleotide sequence ID" value="NZ_PHHE01000001.1"/>
</dbReference>
<dbReference type="PANTHER" id="PTHR33755:SF9">
    <property type="entry name" value="TOXIN PARE1"/>
    <property type="match status" value="1"/>
</dbReference>
<dbReference type="Pfam" id="PF05016">
    <property type="entry name" value="ParE_toxin"/>
    <property type="match status" value="1"/>
</dbReference>
<comment type="similarity">
    <text evidence="1 3">Belongs to the RelE toxin family.</text>
</comment>